<organism evidence="3 4">
    <name type="scientific">Arthrobacter deserti</name>
    <dbReference type="NCBI Taxonomy" id="1742687"/>
    <lineage>
        <taxon>Bacteria</taxon>
        <taxon>Bacillati</taxon>
        <taxon>Actinomycetota</taxon>
        <taxon>Actinomycetes</taxon>
        <taxon>Micrococcales</taxon>
        <taxon>Micrococcaceae</taxon>
        <taxon>Arthrobacter</taxon>
    </lineage>
</organism>
<dbReference type="CDD" id="cd02440">
    <property type="entry name" value="AdoMet_MTases"/>
    <property type="match status" value="1"/>
</dbReference>
<name>A0ABX1JU87_9MICC</name>
<gene>
    <name evidence="3" type="ORF">HER39_15290</name>
</gene>
<evidence type="ECO:0000256" key="1">
    <source>
        <dbReference type="SAM" id="MobiDB-lite"/>
    </source>
</evidence>
<dbReference type="Pfam" id="PF08241">
    <property type="entry name" value="Methyltransf_11"/>
    <property type="match status" value="1"/>
</dbReference>
<dbReference type="GO" id="GO:0032259">
    <property type="term" value="P:methylation"/>
    <property type="evidence" value="ECO:0007669"/>
    <property type="project" value="UniProtKB-KW"/>
</dbReference>
<dbReference type="InterPro" id="IPR029063">
    <property type="entry name" value="SAM-dependent_MTases_sf"/>
</dbReference>
<keyword evidence="3" id="KW-0489">Methyltransferase</keyword>
<dbReference type="PANTHER" id="PTHR45036">
    <property type="entry name" value="METHYLTRANSFERASE LIKE 7B"/>
    <property type="match status" value="1"/>
</dbReference>
<sequence length="326" mass="34759">FAAGYDAALRRAEAVHLAPRRAALLSGLAGSVLDVGAGTGANLQHFPPACTVTAVEPDAHMRRRLQAKLGRQARLGAVAAAVTVFDAGAEALPAADASIDAVVFTLVLCTVPDQAAALAEAGRVLRPGGKLLFLEHVRGSGRHAKAQDLIQPLWSFAAGGCHPYRDTVSALAAAGVTAAVEEGFCIGPAGARPIQWCAAGRPPAVRRNCVSSRSRRILPRSWPGPRRPHPPNPGRRVPGAAPPPRCRRPRRARDPSGARPGPRPGPREIRSVRCLRWSSVLLVGVGLVMQPEGCLPFRFRPAQTAARASFWRRESWVRSPQFRHSE</sequence>
<dbReference type="InterPro" id="IPR013216">
    <property type="entry name" value="Methyltransf_11"/>
</dbReference>
<reference evidence="3 4" key="1">
    <citation type="submission" date="2020-04" db="EMBL/GenBank/DDBJ databases">
        <authorList>
            <person name="Liu S."/>
        </authorList>
    </citation>
    <scope>NUCLEOTIDE SEQUENCE [LARGE SCALE GENOMIC DNA]</scope>
    <source>
        <strain evidence="3 4">CGMCC 1.15091</strain>
    </source>
</reference>
<feature type="domain" description="Methyltransferase type 11" evidence="2">
    <location>
        <begin position="33"/>
        <end position="133"/>
    </location>
</feature>
<dbReference type="Proteomes" id="UP000523795">
    <property type="component" value="Unassembled WGS sequence"/>
</dbReference>
<dbReference type="GO" id="GO:0008168">
    <property type="term" value="F:methyltransferase activity"/>
    <property type="evidence" value="ECO:0007669"/>
    <property type="project" value="UniProtKB-KW"/>
</dbReference>
<dbReference type="EMBL" id="JAAZSR010000342">
    <property type="protein sequence ID" value="NKX51904.1"/>
    <property type="molecule type" value="Genomic_DNA"/>
</dbReference>
<protein>
    <submittedName>
        <fullName evidence="3">Class I SAM-dependent methyltransferase</fullName>
    </submittedName>
</protein>
<dbReference type="PANTHER" id="PTHR45036:SF1">
    <property type="entry name" value="METHYLTRANSFERASE LIKE 7A"/>
    <property type="match status" value="1"/>
</dbReference>
<dbReference type="SUPFAM" id="SSF53335">
    <property type="entry name" value="S-adenosyl-L-methionine-dependent methyltransferases"/>
    <property type="match status" value="1"/>
</dbReference>
<comment type="caution">
    <text evidence="3">The sequence shown here is derived from an EMBL/GenBank/DDBJ whole genome shotgun (WGS) entry which is preliminary data.</text>
</comment>
<dbReference type="Gene3D" id="3.40.50.150">
    <property type="entry name" value="Vaccinia Virus protein VP39"/>
    <property type="match status" value="1"/>
</dbReference>
<dbReference type="InterPro" id="IPR052356">
    <property type="entry name" value="Thiol_S-MT"/>
</dbReference>
<proteinExistence type="predicted"/>
<feature type="non-terminal residue" evidence="3">
    <location>
        <position position="1"/>
    </location>
</feature>
<accession>A0ABX1JU87</accession>
<evidence type="ECO:0000313" key="4">
    <source>
        <dbReference type="Proteomes" id="UP000523795"/>
    </source>
</evidence>
<keyword evidence="4" id="KW-1185">Reference proteome</keyword>
<evidence type="ECO:0000313" key="3">
    <source>
        <dbReference type="EMBL" id="NKX51904.1"/>
    </source>
</evidence>
<evidence type="ECO:0000259" key="2">
    <source>
        <dbReference type="Pfam" id="PF08241"/>
    </source>
</evidence>
<feature type="region of interest" description="Disordered" evidence="1">
    <location>
        <begin position="217"/>
        <end position="268"/>
    </location>
</feature>
<keyword evidence="3" id="KW-0808">Transferase</keyword>